<evidence type="ECO:0000259" key="1">
    <source>
        <dbReference type="Pfam" id="PF24963"/>
    </source>
</evidence>
<gene>
    <name evidence="2" type="ORF">SAMN05216529_103150</name>
</gene>
<evidence type="ECO:0000313" key="3">
    <source>
        <dbReference type="Proteomes" id="UP000254051"/>
    </source>
</evidence>
<dbReference type="Pfam" id="PF24963">
    <property type="entry name" value="DUF7768"/>
    <property type="match status" value="1"/>
</dbReference>
<keyword evidence="3" id="KW-1185">Reference proteome</keyword>
<dbReference type="EMBL" id="UHJJ01000003">
    <property type="protein sequence ID" value="SUQ13422.1"/>
    <property type="molecule type" value="Genomic_DNA"/>
</dbReference>
<dbReference type="OrthoDB" id="1854640at2"/>
<proteinExistence type="predicted"/>
<dbReference type="RefSeq" id="WP_109709415.1">
    <property type="nucleotide sequence ID" value="NZ_QGDS01000003.1"/>
</dbReference>
<sequence length="117" mass="12830">MKRPLAYITAAWSGDYNADMQQAVQYCRAAYEAGFSPLCPCLYLSLFLNTAIPEEHKSGIDMGRDLLRRSHVLVVCGEAVDEAVKNDIAIAGRLNITATTLNGILTVKTQGRENSHD</sequence>
<organism evidence="2 3">
    <name type="scientific">Faecalicatena contorta</name>
    <dbReference type="NCBI Taxonomy" id="39482"/>
    <lineage>
        <taxon>Bacteria</taxon>
        <taxon>Bacillati</taxon>
        <taxon>Bacillota</taxon>
        <taxon>Clostridia</taxon>
        <taxon>Lachnospirales</taxon>
        <taxon>Lachnospiraceae</taxon>
        <taxon>Faecalicatena</taxon>
    </lineage>
</organism>
<reference evidence="3" key="1">
    <citation type="submission" date="2017-07" db="EMBL/GenBank/DDBJ databases">
        <authorList>
            <person name="Varghese N."/>
            <person name="Submissions S."/>
        </authorList>
    </citation>
    <scope>NUCLEOTIDE SEQUENCE [LARGE SCALE GENOMIC DNA]</scope>
    <source>
        <strain evidence="3">NLAE-zl-C134</strain>
    </source>
</reference>
<dbReference type="InterPro" id="IPR056670">
    <property type="entry name" value="DUF7768"/>
</dbReference>
<dbReference type="AlphaFoldDB" id="A0A316A2B0"/>
<evidence type="ECO:0000313" key="2">
    <source>
        <dbReference type="EMBL" id="SUQ13422.1"/>
    </source>
</evidence>
<feature type="domain" description="DUF7768" evidence="1">
    <location>
        <begin position="4"/>
        <end position="98"/>
    </location>
</feature>
<dbReference type="Proteomes" id="UP000254051">
    <property type="component" value="Unassembled WGS sequence"/>
</dbReference>
<accession>A0A316A2B0</accession>
<protein>
    <recommendedName>
        <fullName evidence="1">DUF7768 domain-containing protein</fullName>
    </recommendedName>
</protein>
<name>A0A316A2B0_9FIRM</name>